<evidence type="ECO:0000256" key="1">
    <source>
        <dbReference type="SAM" id="Phobius"/>
    </source>
</evidence>
<feature type="transmembrane region" description="Helical" evidence="1">
    <location>
        <begin position="113"/>
        <end position="133"/>
    </location>
</feature>
<feature type="transmembrane region" description="Helical" evidence="1">
    <location>
        <begin position="60"/>
        <end position="81"/>
    </location>
</feature>
<keyword evidence="1" id="KW-0472">Membrane</keyword>
<keyword evidence="1" id="KW-1133">Transmembrane helix</keyword>
<accession>A0A1C4ZW48</accession>
<name>A0A1C4ZW48_9ACTN</name>
<dbReference type="RefSeq" id="WP_018788116.1">
    <property type="nucleotide sequence ID" value="NZ_FMCV01000021.1"/>
</dbReference>
<organism evidence="2 3">
    <name type="scientific">Micromonospora marina</name>
    <dbReference type="NCBI Taxonomy" id="307120"/>
    <lineage>
        <taxon>Bacteria</taxon>
        <taxon>Bacillati</taxon>
        <taxon>Actinomycetota</taxon>
        <taxon>Actinomycetes</taxon>
        <taxon>Micromonosporales</taxon>
        <taxon>Micromonosporaceae</taxon>
        <taxon>Micromonospora</taxon>
    </lineage>
</organism>
<gene>
    <name evidence="2" type="ORF">GA0070215_12132</name>
</gene>
<proteinExistence type="predicted"/>
<dbReference type="Proteomes" id="UP000198551">
    <property type="component" value="Unassembled WGS sequence"/>
</dbReference>
<evidence type="ECO:0000313" key="3">
    <source>
        <dbReference type="Proteomes" id="UP000198551"/>
    </source>
</evidence>
<feature type="transmembrane region" description="Helical" evidence="1">
    <location>
        <begin position="20"/>
        <end position="40"/>
    </location>
</feature>
<feature type="transmembrane region" description="Helical" evidence="1">
    <location>
        <begin position="88"/>
        <end position="107"/>
    </location>
</feature>
<keyword evidence="3" id="KW-1185">Reference proteome</keyword>
<evidence type="ECO:0000313" key="2">
    <source>
        <dbReference type="EMBL" id="SCF37202.1"/>
    </source>
</evidence>
<sequence>MATTTEHVRPALGRLGVRTLVTVSAILAAALVYLLFVRVGGYELRVPETPGSSVSRPMQFGEMVGAATIACFAGLAFLTVLERFTPKALTIWTVVAVVLYLGTLPYLPGFRVMDRLIIVLMHTALAAVLILGLRRTSTRPA</sequence>
<reference evidence="3" key="1">
    <citation type="submission" date="2016-06" db="EMBL/GenBank/DDBJ databases">
        <authorList>
            <person name="Varghese N."/>
        </authorList>
    </citation>
    <scope>NUCLEOTIDE SEQUENCE [LARGE SCALE GENOMIC DNA]</scope>
    <source>
        <strain evidence="3">DSM 45555</strain>
    </source>
</reference>
<keyword evidence="1" id="KW-0812">Transmembrane</keyword>
<dbReference type="InterPro" id="IPR045713">
    <property type="entry name" value="DUF6069"/>
</dbReference>
<dbReference type="Pfam" id="PF19545">
    <property type="entry name" value="DUF6069"/>
    <property type="match status" value="1"/>
</dbReference>
<protein>
    <submittedName>
        <fullName evidence="2">Uncharacterized protein</fullName>
    </submittedName>
</protein>
<dbReference type="EMBL" id="FMCV01000021">
    <property type="protein sequence ID" value="SCF37202.1"/>
    <property type="molecule type" value="Genomic_DNA"/>
</dbReference>
<dbReference type="AlphaFoldDB" id="A0A1C4ZW48"/>